<protein>
    <recommendedName>
        <fullName evidence="1">Dipeptidase</fullName>
        <ecNumber evidence="1">3.4.-.-</ecNumber>
    </recommendedName>
</protein>
<dbReference type="EMBL" id="DSEC01000628">
    <property type="protein sequence ID" value="HER44536.1"/>
    <property type="molecule type" value="Genomic_DNA"/>
</dbReference>
<feature type="chain" id="PRO_5031410510" description="Dipeptidase" evidence="2">
    <location>
        <begin position="28"/>
        <end position="357"/>
    </location>
</feature>
<dbReference type="GO" id="GO:0070004">
    <property type="term" value="F:cysteine-type exopeptidase activity"/>
    <property type="evidence" value="ECO:0007669"/>
    <property type="project" value="InterPro"/>
</dbReference>
<name>A0A7V2F5C8_UNCEI</name>
<comment type="similarity">
    <text evidence="1">Belongs to the peptidase C69 family.</text>
</comment>
<keyword evidence="2" id="KW-0732">Signal</keyword>
<sequence length="357" mass="39972">MLTRRYALNRISIAIAAVLLLACVIPAAPEACTTIMVGRKASADGSVTTSHTCDSRIDRTWFELVPSRRYRDGTMCGVYSGLRFMKFPGDTAGVRLTVEIPQASRTNGYINTSYPCMNDRQLAVGESTFGGREELRNRSAGFGCEELCRIALERAATCREAIRLIGELTAEFGYSDGGECLTFADPQEAWELEIIGCGRDRVGSVWAARRIPDDHVGVNANAARILEIDLDDTDNFMASENVFDVAIEMGYWDPGSGEPFRFAYAYNPDGRASMAARRREWRVFDLLAPSLELDPNDKDYPFSVKPDTLVTIAQIMDIFRDTYEGTEYDMTKFMYVETEPGKFEKSPYANPFMDYDM</sequence>
<reference evidence="3" key="1">
    <citation type="journal article" date="2020" name="mSystems">
        <title>Genome- and Community-Level Interaction Insights into Carbon Utilization and Element Cycling Functions of Hydrothermarchaeota in Hydrothermal Sediment.</title>
        <authorList>
            <person name="Zhou Z."/>
            <person name="Liu Y."/>
            <person name="Xu W."/>
            <person name="Pan J."/>
            <person name="Luo Z.H."/>
            <person name="Li M."/>
        </authorList>
    </citation>
    <scope>NUCLEOTIDE SEQUENCE [LARGE SCALE GENOMIC DNA]</scope>
    <source>
        <strain evidence="3">SpSt-1233</strain>
    </source>
</reference>
<accession>A0A7V2F5C8</accession>
<dbReference type="Gene3D" id="3.60.60.10">
    <property type="entry name" value="Penicillin V Acylase, Chain A"/>
    <property type="match status" value="1"/>
</dbReference>
<dbReference type="GO" id="GO:0016805">
    <property type="term" value="F:dipeptidase activity"/>
    <property type="evidence" value="ECO:0007669"/>
    <property type="project" value="UniProtKB-KW"/>
</dbReference>
<proteinExistence type="inferred from homology"/>
<evidence type="ECO:0000256" key="1">
    <source>
        <dbReference type="RuleBase" id="RU364089"/>
    </source>
</evidence>
<evidence type="ECO:0000313" key="3">
    <source>
        <dbReference type="EMBL" id="HER44536.1"/>
    </source>
</evidence>
<keyword evidence="1" id="KW-0645">Protease</keyword>
<dbReference type="PANTHER" id="PTHR12994:SF17">
    <property type="entry name" value="LD30995P"/>
    <property type="match status" value="1"/>
</dbReference>
<dbReference type="EC" id="3.4.-.-" evidence="1"/>
<comment type="catalytic activity">
    <reaction evidence="1">
        <text>an L-aminoacyl-L-amino acid + H2O = 2 an L-alpha-amino acid</text>
        <dbReference type="Rhea" id="RHEA:48940"/>
        <dbReference type="ChEBI" id="CHEBI:15377"/>
        <dbReference type="ChEBI" id="CHEBI:59869"/>
        <dbReference type="ChEBI" id="CHEBI:77460"/>
    </reaction>
</comment>
<evidence type="ECO:0000256" key="2">
    <source>
        <dbReference type="SAM" id="SignalP"/>
    </source>
</evidence>
<dbReference type="GO" id="GO:0006508">
    <property type="term" value="P:proteolysis"/>
    <property type="evidence" value="ECO:0007669"/>
    <property type="project" value="UniProtKB-KW"/>
</dbReference>
<dbReference type="Pfam" id="PF03577">
    <property type="entry name" value="Peptidase_C69"/>
    <property type="match status" value="1"/>
</dbReference>
<dbReference type="AlphaFoldDB" id="A0A7V2F5C8"/>
<feature type="signal peptide" evidence="2">
    <location>
        <begin position="1"/>
        <end position="27"/>
    </location>
</feature>
<dbReference type="Proteomes" id="UP000886069">
    <property type="component" value="Unassembled WGS sequence"/>
</dbReference>
<organism evidence="3">
    <name type="scientific">Eiseniibacteriota bacterium</name>
    <dbReference type="NCBI Taxonomy" id="2212470"/>
    <lineage>
        <taxon>Bacteria</taxon>
        <taxon>Candidatus Eiseniibacteriota</taxon>
    </lineage>
</organism>
<dbReference type="PROSITE" id="PS51257">
    <property type="entry name" value="PROKAR_LIPOPROTEIN"/>
    <property type="match status" value="1"/>
</dbReference>
<keyword evidence="1" id="KW-0224">Dipeptidase</keyword>
<dbReference type="PANTHER" id="PTHR12994">
    <property type="entry name" value="SECERNIN"/>
    <property type="match status" value="1"/>
</dbReference>
<keyword evidence="1" id="KW-0378">Hydrolase</keyword>
<comment type="caution">
    <text evidence="3">The sequence shown here is derived from an EMBL/GenBank/DDBJ whole genome shotgun (WGS) entry which is preliminary data.</text>
</comment>
<feature type="non-terminal residue" evidence="3">
    <location>
        <position position="357"/>
    </location>
</feature>
<gene>
    <name evidence="3" type="ORF">ENO08_08775</name>
</gene>
<dbReference type="InterPro" id="IPR005322">
    <property type="entry name" value="Peptidase_C69"/>
</dbReference>